<dbReference type="PROSITE" id="PS51257">
    <property type="entry name" value="PROKAR_LIPOPROTEIN"/>
    <property type="match status" value="1"/>
</dbReference>
<gene>
    <name evidence="2" type="ORF">P171DRAFT_509337</name>
</gene>
<dbReference type="OrthoDB" id="3624704at2759"/>
<evidence type="ECO:0008006" key="4">
    <source>
        <dbReference type="Google" id="ProtNLM"/>
    </source>
</evidence>
<evidence type="ECO:0000313" key="3">
    <source>
        <dbReference type="Proteomes" id="UP000799764"/>
    </source>
</evidence>
<comment type="caution">
    <text evidence="2">The sequence shown here is derived from an EMBL/GenBank/DDBJ whole genome shotgun (WGS) entry which is preliminary data.</text>
</comment>
<feature type="signal peptide" evidence="1">
    <location>
        <begin position="1"/>
        <end position="19"/>
    </location>
</feature>
<sequence>MKPIHLATIFSTLMLGSQACKCLVDGRVNAGATKRCCVSLNGAFVNGNDCNAHSISEKLSNFSKCCNHVGLFSDCKFPREAESEGQGEAEESHVDGGFVA</sequence>
<feature type="chain" id="PRO_5040368685" description="Extracellular membrane protein CFEM domain-containing protein" evidence="1">
    <location>
        <begin position="20"/>
        <end position="100"/>
    </location>
</feature>
<accession>A0A9P4PRN3</accession>
<organism evidence="2 3">
    <name type="scientific">Karstenula rhodostoma CBS 690.94</name>
    <dbReference type="NCBI Taxonomy" id="1392251"/>
    <lineage>
        <taxon>Eukaryota</taxon>
        <taxon>Fungi</taxon>
        <taxon>Dikarya</taxon>
        <taxon>Ascomycota</taxon>
        <taxon>Pezizomycotina</taxon>
        <taxon>Dothideomycetes</taxon>
        <taxon>Pleosporomycetidae</taxon>
        <taxon>Pleosporales</taxon>
        <taxon>Massarineae</taxon>
        <taxon>Didymosphaeriaceae</taxon>
        <taxon>Karstenula</taxon>
    </lineage>
</organism>
<name>A0A9P4PRN3_9PLEO</name>
<reference evidence="2" key="1">
    <citation type="journal article" date="2020" name="Stud. Mycol.">
        <title>101 Dothideomycetes genomes: a test case for predicting lifestyles and emergence of pathogens.</title>
        <authorList>
            <person name="Haridas S."/>
            <person name="Albert R."/>
            <person name="Binder M."/>
            <person name="Bloem J."/>
            <person name="Labutti K."/>
            <person name="Salamov A."/>
            <person name="Andreopoulos B."/>
            <person name="Baker S."/>
            <person name="Barry K."/>
            <person name="Bills G."/>
            <person name="Bluhm B."/>
            <person name="Cannon C."/>
            <person name="Castanera R."/>
            <person name="Culley D."/>
            <person name="Daum C."/>
            <person name="Ezra D."/>
            <person name="Gonzalez J."/>
            <person name="Henrissat B."/>
            <person name="Kuo A."/>
            <person name="Liang C."/>
            <person name="Lipzen A."/>
            <person name="Lutzoni F."/>
            <person name="Magnuson J."/>
            <person name="Mondo S."/>
            <person name="Nolan M."/>
            <person name="Ohm R."/>
            <person name="Pangilinan J."/>
            <person name="Park H.-J."/>
            <person name="Ramirez L."/>
            <person name="Alfaro M."/>
            <person name="Sun H."/>
            <person name="Tritt A."/>
            <person name="Yoshinaga Y."/>
            <person name="Zwiers L.-H."/>
            <person name="Turgeon B."/>
            <person name="Goodwin S."/>
            <person name="Spatafora J."/>
            <person name="Crous P."/>
            <person name="Grigoriev I."/>
        </authorList>
    </citation>
    <scope>NUCLEOTIDE SEQUENCE</scope>
    <source>
        <strain evidence="2">CBS 690.94</strain>
    </source>
</reference>
<keyword evidence="3" id="KW-1185">Reference proteome</keyword>
<keyword evidence="1" id="KW-0732">Signal</keyword>
<dbReference type="EMBL" id="MU001495">
    <property type="protein sequence ID" value="KAF2448952.1"/>
    <property type="molecule type" value="Genomic_DNA"/>
</dbReference>
<dbReference type="Proteomes" id="UP000799764">
    <property type="component" value="Unassembled WGS sequence"/>
</dbReference>
<proteinExistence type="predicted"/>
<protein>
    <recommendedName>
        <fullName evidence="4">Extracellular membrane protein CFEM domain-containing protein</fullName>
    </recommendedName>
</protein>
<dbReference type="AlphaFoldDB" id="A0A9P4PRN3"/>
<evidence type="ECO:0000313" key="2">
    <source>
        <dbReference type="EMBL" id="KAF2448952.1"/>
    </source>
</evidence>
<evidence type="ECO:0000256" key="1">
    <source>
        <dbReference type="SAM" id="SignalP"/>
    </source>
</evidence>